<reference evidence="2" key="2">
    <citation type="submission" date="2021-08" db="EMBL/GenBank/DDBJ databases">
        <authorList>
            <person name="Tani A."/>
            <person name="Ola A."/>
            <person name="Ogura Y."/>
            <person name="Katsura K."/>
            <person name="Hayashi T."/>
        </authorList>
    </citation>
    <scope>NUCLEOTIDE SEQUENCE</scope>
    <source>
        <strain evidence="2">JCM 32048</strain>
    </source>
</reference>
<name>A0AA37M6R1_9HYPH</name>
<dbReference type="EMBL" id="BPQJ01000021">
    <property type="protein sequence ID" value="GJD64031.1"/>
    <property type="molecule type" value="Genomic_DNA"/>
</dbReference>
<keyword evidence="3" id="KW-1185">Reference proteome</keyword>
<evidence type="ECO:0000313" key="3">
    <source>
        <dbReference type="Proteomes" id="UP001055286"/>
    </source>
</evidence>
<gene>
    <name evidence="2" type="ORF">MPEAHAMD_4205</name>
</gene>
<sequence>MNDPSTIGDLYERKRVTDEQIDAAVTNYLNDPVPGPRPLSQGLAIDVCAIMEANPHAREVLALRDATEAQMRMAVRTAILLAAPIWTAAATAAQDASATARRRRAQRSAPEDTAAHEK</sequence>
<proteinExistence type="predicted"/>
<dbReference type="Proteomes" id="UP001055286">
    <property type="component" value="Unassembled WGS sequence"/>
</dbReference>
<feature type="region of interest" description="Disordered" evidence="1">
    <location>
        <begin position="92"/>
        <end position="118"/>
    </location>
</feature>
<organism evidence="2 3">
    <name type="scientific">Methylobacterium frigidaeris</name>
    <dbReference type="NCBI Taxonomy" id="2038277"/>
    <lineage>
        <taxon>Bacteria</taxon>
        <taxon>Pseudomonadati</taxon>
        <taxon>Pseudomonadota</taxon>
        <taxon>Alphaproteobacteria</taxon>
        <taxon>Hyphomicrobiales</taxon>
        <taxon>Methylobacteriaceae</taxon>
        <taxon>Methylobacterium</taxon>
    </lineage>
</organism>
<comment type="caution">
    <text evidence="2">The sequence shown here is derived from an EMBL/GenBank/DDBJ whole genome shotgun (WGS) entry which is preliminary data.</text>
</comment>
<reference evidence="2" key="1">
    <citation type="journal article" date="2016" name="Front. Microbiol.">
        <title>Genome Sequence of the Piezophilic, Mesophilic Sulfate-Reducing Bacterium Desulfovibrio indicus J2T.</title>
        <authorList>
            <person name="Cao J."/>
            <person name="Maignien L."/>
            <person name="Shao Z."/>
            <person name="Alain K."/>
            <person name="Jebbar M."/>
        </authorList>
    </citation>
    <scope>NUCLEOTIDE SEQUENCE</scope>
    <source>
        <strain evidence="2">JCM 32048</strain>
    </source>
</reference>
<protein>
    <submittedName>
        <fullName evidence="2">Uncharacterized protein</fullName>
    </submittedName>
</protein>
<feature type="compositionally biased region" description="Basic and acidic residues" evidence="1">
    <location>
        <begin position="109"/>
        <end position="118"/>
    </location>
</feature>
<dbReference type="RefSeq" id="WP_099903431.1">
    <property type="nucleotide sequence ID" value="NZ_BPQJ01000021.1"/>
</dbReference>
<evidence type="ECO:0000313" key="2">
    <source>
        <dbReference type="EMBL" id="GJD64031.1"/>
    </source>
</evidence>
<accession>A0AA37M6R1</accession>
<dbReference type="AlphaFoldDB" id="A0AA37M6R1"/>
<evidence type="ECO:0000256" key="1">
    <source>
        <dbReference type="SAM" id="MobiDB-lite"/>
    </source>
</evidence>